<dbReference type="SMART" id="SM00220">
    <property type="entry name" value="S_TKc"/>
    <property type="match status" value="1"/>
</dbReference>
<evidence type="ECO:0000256" key="4">
    <source>
        <dbReference type="ARBA" id="ARBA00022741"/>
    </source>
</evidence>
<evidence type="ECO:0000256" key="7">
    <source>
        <dbReference type="SAM" id="MobiDB-lite"/>
    </source>
</evidence>
<feature type="compositionally biased region" description="Basic and acidic residues" evidence="7">
    <location>
        <begin position="334"/>
        <end position="344"/>
    </location>
</feature>
<feature type="region of interest" description="Disordered" evidence="7">
    <location>
        <begin position="268"/>
        <end position="344"/>
    </location>
</feature>
<name>A0ABN3JFR7_9ACTN</name>
<keyword evidence="4" id="KW-0547">Nucleotide-binding</keyword>
<evidence type="ECO:0000256" key="3">
    <source>
        <dbReference type="ARBA" id="ARBA00022679"/>
    </source>
</evidence>
<sequence>MKREGSHVTTGTGDDGLVPLGTGPTATVYAGVSPAGEAYALKVLPGPLDRRTRGDVEKELARLAALRGQAPILVADRLEEMPDGRHALRMELFPQSMPELIGSFGPLSVPDALALGTAIASAMATAHRSGIVHGGVTPGNVLFRATGEPILADFGVTLRQVFPPDPSEFAAPESIRDGSADQSSDLYGLGGILYLALAGRSPYAGTPGEPPEERVLRALSTSVPRLDRPDLPPGLADLVAGLLAKDPAARPADAASVAGRLTALHAGVTGQNRPAQPGDAFDDFAGATANVPPPLPAQSPPPTPEPPAPSLPAGAPLAQPQPLPLGKPILEFTPEDRPKEERRSPWGPVAIAGFALLAVVAVLLIVNRPEGLADPKTPPRAAQTSKAPTPAPGPDVQIELVEVRDQANSVKLKWTSSRSIDFVVTYATAEETKSLPPTRATESVVKIDPEKAYCFEVMGIDSSGRHWTSAPKPIRKATCQS</sequence>
<gene>
    <name evidence="10" type="ORF">GCM10010191_45900</name>
</gene>
<accession>A0ABN3JFR7</accession>
<keyword evidence="8" id="KW-0472">Membrane</keyword>
<feature type="domain" description="Protein kinase" evidence="9">
    <location>
        <begin position="14"/>
        <end position="268"/>
    </location>
</feature>
<dbReference type="InterPro" id="IPR011009">
    <property type="entry name" value="Kinase-like_dom_sf"/>
</dbReference>
<dbReference type="InterPro" id="IPR000719">
    <property type="entry name" value="Prot_kinase_dom"/>
</dbReference>
<keyword evidence="8" id="KW-0812">Transmembrane</keyword>
<feature type="region of interest" description="Disordered" evidence="7">
    <location>
        <begin position="370"/>
        <end position="394"/>
    </location>
</feature>
<keyword evidence="8" id="KW-1133">Transmembrane helix</keyword>
<evidence type="ECO:0000259" key="9">
    <source>
        <dbReference type="PROSITE" id="PS50011"/>
    </source>
</evidence>
<reference evidence="10 11" key="1">
    <citation type="journal article" date="2019" name="Int. J. Syst. Evol. Microbiol.">
        <title>The Global Catalogue of Microorganisms (GCM) 10K type strain sequencing project: providing services to taxonomists for standard genome sequencing and annotation.</title>
        <authorList>
            <consortium name="The Broad Institute Genomics Platform"/>
            <consortium name="The Broad Institute Genome Sequencing Center for Infectious Disease"/>
            <person name="Wu L."/>
            <person name="Ma J."/>
        </authorList>
    </citation>
    <scope>NUCLEOTIDE SEQUENCE [LARGE SCALE GENOMIC DNA]</scope>
    <source>
        <strain evidence="10 11">JCM 3325</strain>
    </source>
</reference>
<evidence type="ECO:0000313" key="10">
    <source>
        <dbReference type="EMBL" id="GAA2427810.1"/>
    </source>
</evidence>
<organism evidence="10 11">
    <name type="scientific">Actinomadura vinacea</name>
    <dbReference type="NCBI Taxonomy" id="115336"/>
    <lineage>
        <taxon>Bacteria</taxon>
        <taxon>Bacillati</taxon>
        <taxon>Actinomycetota</taxon>
        <taxon>Actinomycetes</taxon>
        <taxon>Streptosporangiales</taxon>
        <taxon>Thermomonosporaceae</taxon>
        <taxon>Actinomadura</taxon>
    </lineage>
</organism>
<evidence type="ECO:0000256" key="5">
    <source>
        <dbReference type="ARBA" id="ARBA00022777"/>
    </source>
</evidence>
<dbReference type="EC" id="2.7.11.1" evidence="1"/>
<keyword evidence="11" id="KW-1185">Reference proteome</keyword>
<dbReference type="Proteomes" id="UP001501231">
    <property type="component" value="Unassembled WGS sequence"/>
</dbReference>
<protein>
    <recommendedName>
        <fullName evidence="1">non-specific serine/threonine protein kinase</fullName>
        <ecNumber evidence="1">2.7.11.1</ecNumber>
    </recommendedName>
</protein>
<dbReference type="EMBL" id="BAAARW010000016">
    <property type="protein sequence ID" value="GAA2427810.1"/>
    <property type="molecule type" value="Genomic_DNA"/>
</dbReference>
<proteinExistence type="predicted"/>
<evidence type="ECO:0000256" key="8">
    <source>
        <dbReference type="SAM" id="Phobius"/>
    </source>
</evidence>
<dbReference type="PROSITE" id="PS50011">
    <property type="entry name" value="PROTEIN_KINASE_DOM"/>
    <property type="match status" value="1"/>
</dbReference>
<keyword evidence="6" id="KW-0067">ATP-binding</keyword>
<dbReference type="Gene3D" id="1.10.510.10">
    <property type="entry name" value="Transferase(Phosphotransferase) domain 1"/>
    <property type="match status" value="1"/>
</dbReference>
<dbReference type="Pfam" id="PF00069">
    <property type="entry name" value="Pkinase"/>
    <property type="match status" value="1"/>
</dbReference>
<evidence type="ECO:0000256" key="2">
    <source>
        <dbReference type="ARBA" id="ARBA00022527"/>
    </source>
</evidence>
<keyword evidence="3" id="KW-0808">Transferase</keyword>
<dbReference type="SUPFAM" id="SSF56112">
    <property type="entry name" value="Protein kinase-like (PK-like)"/>
    <property type="match status" value="1"/>
</dbReference>
<keyword evidence="5" id="KW-0418">Kinase</keyword>
<comment type="caution">
    <text evidence="10">The sequence shown here is derived from an EMBL/GenBank/DDBJ whole genome shotgun (WGS) entry which is preliminary data.</text>
</comment>
<dbReference type="PANTHER" id="PTHR43289">
    <property type="entry name" value="MITOGEN-ACTIVATED PROTEIN KINASE KINASE KINASE 20-RELATED"/>
    <property type="match status" value="1"/>
</dbReference>
<feature type="compositionally biased region" description="Pro residues" evidence="7">
    <location>
        <begin position="291"/>
        <end position="310"/>
    </location>
</feature>
<feature type="transmembrane region" description="Helical" evidence="8">
    <location>
        <begin position="346"/>
        <end position="366"/>
    </location>
</feature>
<evidence type="ECO:0000256" key="1">
    <source>
        <dbReference type="ARBA" id="ARBA00012513"/>
    </source>
</evidence>
<dbReference type="PANTHER" id="PTHR43289:SF6">
    <property type="entry name" value="SERINE_THREONINE-PROTEIN KINASE NEKL-3"/>
    <property type="match status" value="1"/>
</dbReference>
<keyword evidence="2" id="KW-0723">Serine/threonine-protein kinase</keyword>
<evidence type="ECO:0000313" key="11">
    <source>
        <dbReference type="Proteomes" id="UP001501231"/>
    </source>
</evidence>
<evidence type="ECO:0000256" key="6">
    <source>
        <dbReference type="ARBA" id="ARBA00022840"/>
    </source>
</evidence>